<sequence length="91" mass="9498">MKIPTLAPAKPQVAKGWWSCGKKMAKCTEKNACGINVSRLGKVGNAKRRMIAIIPLFKCDGSIGPQGDHVTADDPSGAVAVIPPHSSPPPP</sequence>
<organism evidence="2 3">
    <name type="scientific">Caerostris darwini</name>
    <dbReference type="NCBI Taxonomy" id="1538125"/>
    <lineage>
        <taxon>Eukaryota</taxon>
        <taxon>Metazoa</taxon>
        <taxon>Ecdysozoa</taxon>
        <taxon>Arthropoda</taxon>
        <taxon>Chelicerata</taxon>
        <taxon>Arachnida</taxon>
        <taxon>Araneae</taxon>
        <taxon>Araneomorphae</taxon>
        <taxon>Entelegynae</taxon>
        <taxon>Araneoidea</taxon>
        <taxon>Araneidae</taxon>
        <taxon>Caerostris</taxon>
    </lineage>
</organism>
<evidence type="ECO:0000256" key="1">
    <source>
        <dbReference type="SAM" id="MobiDB-lite"/>
    </source>
</evidence>
<evidence type="ECO:0000313" key="2">
    <source>
        <dbReference type="EMBL" id="GIY56954.1"/>
    </source>
</evidence>
<accession>A0AAV4UGU8</accession>
<dbReference type="Proteomes" id="UP001054837">
    <property type="component" value="Unassembled WGS sequence"/>
</dbReference>
<reference evidence="2 3" key="1">
    <citation type="submission" date="2021-06" db="EMBL/GenBank/DDBJ databases">
        <title>Caerostris darwini draft genome.</title>
        <authorList>
            <person name="Kono N."/>
            <person name="Arakawa K."/>
        </authorList>
    </citation>
    <scope>NUCLEOTIDE SEQUENCE [LARGE SCALE GENOMIC DNA]</scope>
</reference>
<evidence type="ECO:0000313" key="3">
    <source>
        <dbReference type="Proteomes" id="UP001054837"/>
    </source>
</evidence>
<gene>
    <name evidence="2" type="ORF">CDAR_392171</name>
</gene>
<protein>
    <submittedName>
        <fullName evidence="2">Uncharacterized protein</fullName>
    </submittedName>
</protein>
<feature type="region of interest" description="Disordered" evidence="1">
    <location>
        <begin position="65"/>
        <end position="91"/>
    </location>
</feature>
<dbReference type="EMBL" id="BPLQ01011249">
    <property type="protein sequence ID" value="GIY56954.1"/>
    <property type="molecule type" value="Genomic_DNA"/>
</dbReference>
<name>A0AAV4UGU8_9ARAC</name>
<proteinExistence type="predicted"/>
<keyword evidence="3" id="KW-1185">Reference proteome</keyword>
<comment type="caution">
    <text evidence="2">The sequence shown here is derived from an EMBL/GenBank/DDBJ whole genome shotgun (WGS) entry which is preliminary data.</text>
</comment>
<dbReference type="AlphaFoldDB" id="A0AAV4UGU8"/>